<dbReference type="InterPro" id="IPR000961">
    <property type="entry name" value="AGC-kinase_C"/>
</dbReference>
<dbReference type="Pfam" id="PF00069">
    <property type="entry name" value="Pkinase"/>
    <property type="match status" value="2"/>
</dbReference>
<feature type="compositionally biased region" description="Polar residues" evidence="9">
    <location>
        <begin position="262"/>
        <end position="271"/>
    </location>
</feature>
<feature type="compositionally biased region" description="Polar residues" evidence="9">
    <location>
        <begin position="136"/>
        <end position="148"/>
    </location>
</feature>
<feature type="domain" description="AGC-kinase C-terminal" evidence="11">
    <location>
        <begin position="1460"/>
        <end position="1521"/>
    </location>
</feature>
<feature type="compositionally biased region" description="Polar residues" evidence="9">
    <location>
        <begin position="1571"/>
        <end position="1589"/>
    </location>
</feature>
<feature type="domain" description="Protein kinase" evidence="10">
    <location>
        <begin position="1147"/>
        <end position="1459"/>
    </location>
</feature>
<feature type="region of interest" description="Disordered" evidence="9">
    <location>
        <begin position="1026"/>
        <end position="1096"/>
    </location>
</feature>
<feature type="compositionally biased region" description="Low complexity" evidence="9">
    <location>
        <begin position="149"/>
        <end position="160"/>
    </location>
</feature>
<keyword evidence="4" id="KW-0547">Nucleotide-binding</keyword>
<feature type="compositionally biased region" description="Polar residues" evidence="9">
    <location>
        <begin position="1026"/>
        <end position="1037"/>
    </location>
</feature>
<dbReference type="OrthoDB" id="162894at2759"/>
<keyword evidence="2" id="KW-0723">Serine/threonine-protein kinase</keyword>
<comment type="catalytic activity">
    <reaction evidence="8">
        <text>L-seryl-[protein] + ATP = O-phospho-L-seryl-[protein] + ADP + H(+)</text>
        <dbReference type="Rhea" id="RHEA:17989"/>
        <dbReference type="Rhea" id="RHEA-COMP:9863"/>
        <dbReference type="Rhea" id="RHEA-COMP:11604"/>
        <dbReference type="ChEBI" id="CHEBI:15378"/>
        <dbReference type="ChEBI" id="CHEBI:29999"/>
        <dbReference type="ChEBI" id="CHEBI:30616"/>
        <dbReference type="ChEBI" id="CHEBI:83421"/>
        <dbReference type="ChEBI" id="CHEBI:456216"/>
        <dbReference type="EC" id="2.7.11.1"/>
    </reaction>
</comment>
<evidence type="ECO:0000256" key="6">
    <source>
        <dbReference type="ARBA" id="ARBA00022840"/>
    </source>
</evidence>
<feature type="compositionally biased region" description="Polar residues" evidence="9">
    <location>
        <begin position="1531"/>
        <end position="1542"/>
    </location>
</feature>
<feature type="region of interest" description="Disordered" evidence="9">
    <location>
        <begin position="79"/>
        <end position="98"/>
    </location>
</feature>
<feature type="region of interest" description="Disordered" evidence="9">
    <location>
        <begin position="1526"/>
        <end position="1597"/>
    </location>
</feature>
<keyword evidence="5" id="KW-0418">Kinase</keyword>
<dbReference type="SUPFAM" id="SSF56112">
    <property type="entry name" value="Protein kinase-like (PK-like)"/>
    <property type="match status" value="1"/>
</dbReference>
<dbReference type="GO" id="GO:0005524">
    <property type="term" value="F:ATP binding"/>
    <property type="evidence" value="ECO:0007669"/>
    <property type="project" value="UniProtKB-KW"/>
</dbReference>
<accession>A0A507C099</accession>
<evidence type="ECO:0000256" key="2">
    <source>
        <dbReference type="ARBA" id="ARBA00022527"/>
    </source>
</evidence>
<dbReference type="InterPro" id="IPR011009">
    <property type="entry name" value="Kinase-like_dom_sf"/>
</dbReference>
<feature type="compositionally biased region" description="Basic and acidic residues" evidence="9">
    <location>
        <begin position="1082"/>
        <end position="1096"/>
    </location>
</feature>
<feature type="region of interest" description="Disordered" evidence="9">
    <location>
        <begin position="1329"/>
        <end position="1358"/>
    </location>
</feature>
<dbReference type="InterPro" id="IPR050236">
    <property type="entry name" value="Ser_Thr_kinase_AGC"/>
</dbReference>
<proteinExistence type="predicted"/>
<sequence>MEQDELQRTQDEIPTASAPNDESVDAPLRPNRPKPPPPLDLQNTVGVNIATSLLASQSSPTTYKPRRFTASATMILSPRLGSDGVGSQSNTPPLVDSPIPKASEVIQPSPEILPLSISHSAYRAMLNAGGPGNPSGTGATSTASPNSHTGSGDDSSSTSGRNSLTKLDSSAKLLLQSNGSPVSVPSKPLRRTLSTQEKSKQILSMPSLIRDHGVETPSLILEYAPDSPNPNGIGIISPSTPSNVSMSIASSSPSKGSLGRFSVSTNNTGSPASPFRKIPGVMATQSPLNSTPKRKLPTTNALRNSVGSNDSDFEENGYRRSGQLDNSDGELADILRDSEEVRPNQTDFLDDRGASFDLRREMVAELLAAKEKADAVISLVLGLPTQSTGDITARTPSSDKKRKLMEPSENLLNVKLVRPLLHSKSWPPSIFASPHDLLLTQIESIGTLIMHTPASALINTQVAGDFMRSLQDLMEQSRRMVVGNAEANDLLTKLLFVFAPVSRVAESLYEYGKTMRRVSLHESAPSSDGSPQHRRSGHRSSDTKHSRPSHTSIRPGAPPSDFQRTASSPRLDETRKLLKSEGRQFVPQHKRQAQSESSIQFIYTDTSTPPKPETNQKPEFLKSSSVNESDSDFSADHTQPKTPTHRGSKWSCTDLDGISRAPSEFSTAPPTTSPTRHASLNEGQPRSSPLGSTPSLGGSSAQLMHLGSMQSFDSMPNSPSLSKSWWHSKERVDDGSPTPNLQSNSSNTKKARPMFAFLKTIRHAFHGSSGALAPTSMPTSPISTSGTNLHILMGSNPSSLSINDSRSQSFGSLSSAGRRQSAQAGFQAPTSVPSGLGLTLNTDSRENPPDSPTVKSDRSGEASFSQTPPSGRTPLSRVLCRICEEMVLAETLEEHSKSCAVQQECHLKQYACDLKLKKFANAVAARKEQLKVKDYDDWTDWQHMRKLAETLETRASKGAKLSDETGKKSIAKCEKYASQVKKVLDEGSKYAKVEVQVFSIGKRIHAVLEEKAQILAIQVRRVHTTSNLQDTHGSSGSLYDASPNRKKDPEQRHSRTQVDRVVKRKNSVTSVSSERSANPNSHEADLYASDRNRDKAPINKGRFMSIFAALMRGPATRPRSPSGLSGTSGGESDRDRRKQKIPSIRDFEILKPISRGAFGKVYLARKKTTQDLYAIKILKKEDMIRKNMVAHVLAERKVLALSRNPYVVKLYYAFQSRDYLYLVMEYLIGGDLSTLLSALGTFDEDMTKMYAGEVTLALEYLHANGITHRDLKPDNMLINQEGHIKLTDFGLARITVQDKESALSAESPEEMLHHLQHLNTLARRTNVRRLTEESSSVAPDGPLSPENAHLRRPSRRVRHESKALLGTPDYLAPELLLGLGHGPAVDWWALGICIFEWVVGFPPFSDESPEAIFRNILNHDIEWPEDGIPTDIKSLIMGLLNPDSHTRFKGPQIRAHPLFTGVDWDHLRKQTAPFVPTPHDDMDTGYFESRNQRPDIQRLSSLSIPLGGFNEAVHKLDPNAEILGHRKEASSDSQPISPTTPVDHNKAEGVLPTSESISRSPLPESAGPSRDNFSVSASRQRSVNSGNTLDSRESLRGSARIRGNDVLSGILSSMNVSRSGSTSNVSDDGLLDKKSSTKTSMSKLPTNNSTNPPQPRKRSVSQTALDPDRASFMDDLNSTIPRNASAASLDSQFEQFTYKNVDVLASVNDDVISGWEDQKSRRGSSDTHEEIFNAPLQKRRISNTLAMQSRNSPHSSLGDLGKKNGSKTDLSSVKP</sequence>
<feature type="region of interest" description="Disordered" evidence="9">
    <location>
        <begin position="1615"/>
        <end position="1672"/>
    </location>
</feature>
<dbReference type="STRING" id="1806994.A0A507C099"/>
<dbReference type="GO" id="GO:0005634">
    <property type="term" value="C:nucleus"/>
    <property type="evidence" value="ECO:0007669"/>
    <property type="project" value="TreeGrafter"/>
</dbReference>
<dbReference type="EMBL" id="QEAO01000026">
    <property type="protein sequence ID" value="TPX32831.1"/>
    <property type="molecule type" value="Genomic_DNA"/>
</dbReference>
<dbReference type="PANTHER" id="PTHR24356:SF1">
    <property type="entry name" value="SERINE_THREONINE-PROTEIN KINASE GREATWALL"/>
    <property type="match status" value="1"/>
</dbReference>
<dbReference type="GO" id="GO:0004674">
    <property type="term" value="F:protein serine/threonine kinase activity"/>
    <property type="evidence" value="ECO:0007669"/>
    <property type="project" value="UniProtKB-KW"/>
</dbReference>
<feature type="compositionally biased region" description="Polar residues" evidence="9">
    <location>
        <begin position="737"/>
        <end position="748"/>
    </location>
</feature>
<evidence type="ECO:0000256" key="1">
    <source>
        <dbReference type="ARBA" id="ARBA00012513"/>
    </source>
</evidence>
<feature type="compositionally biased region" description="Basic and acidic residues" evidence="9">
    <location>
        <begin position="1"/>
        <end position="11"/>
    </location>
</feature>
<feature type="compositionally biased region" description="Polar residues" evidence="9">
    <location>
        <begin position="1742"/>
        <end position="1755"/>
    </location>
</feature>
<dbReference type="PROSITE" id="PS50011">
    <property type="entry name" value="PROTEIN_KINASE_DOM"/>
    <property type="match status" value="1"/>
</dbReference>
<dbReference type="PROSITE" id="PS51285">
    <property type="entry name" value="AGC_KINASE_CTER"/>
    <property type="match status" value="1"/>
</dbReference>
<feature type="compositionally biased region" description="Polar residues" evidence="9">
    <location>
        <begin position="1067"/>
        <end position="1081"/>
    </location>
</feature>
<evidence type="ECO:0000256" key="9">
    <source>
        <dbReference type="SAM" id="MobiDB-lite"/>
    </source>
</evidence>
<feature type="compositionally biased region" description="Polar residues" evidence="9">
    <location>
        <begin position="664"/>
        <end position="686"/>
    </location>
</feature>
<evidence type="ECO:0000259" key="10">
    <source>
        <dbReference type="PROSITE" id="PS50011"/>
    </source>
</evidence>
<feature type="region of interest" description="Disordered" evidence="9">
    <location>
        <begin position="126"/>
        <end position="207"/>
    </location>
</feature>
<dbReference type="Gene3D" id="1.10.510.10">
    <property type="entry name" value="Transferase(Phosphotransferase) domain 1"/>
    <property type="match status" value="2"/>
</dbReference>
<feature type="compositionally biased region" description="Polar residues" evidence="9">
    <location>
        <begin position="1615"/>
        <end position="1626"/>
    </location>
</feature>
<evidence type="ECO:0000256" key="4">
    <source>
        <dbReference type="ARBA" id="ARBA00022741"/>
    </source>
</evidence>
<comment type="catalytic activity">
    <reaction evidence="7">
        <text>L-threonyl-[protein] + ATP = O-phospho-L-threonyl-[protein] + ADP + H(+)</text>
        <dbReference type="Rhea" id="RHEA:46608"/>
        <dbReference type="Rhea" id="RHEA-COMP:11060"/>
        <dbReference type="Rhea" id="RHEA-COMP:11605"/>
        <dbReference type="ChEBI" id="CHEBI:15378"/>
        <dbReference type="ChEBI" id="CHEBI:30013"/>
        <dbReference type="ChEBI" id="CHEBI:30616"/>
        <dbReference type="ChEBI" id="CHEBI:61977"/>
        <dbReference type="ChEBI" id="CHEBI:456216"/>
        <dbReference type="EC" id="2.7.11.1"/>
    </reaction>
</comment>
<evidence type="ECO:0000313" key="12">
    <source>
        <dbReference type="EMBL" id="TPX32831.1"/>
    </source>
</evidence>
<dbReference type="Gene3D" id="3.30.200.20">
    <property type="entry name" value="Phosphorylase Kinase, domain 1"/>
    <property type="match status" value="2"/>
</dbReference>
<name>A0A507C099_9FUNG</name>
<dbReference type="Proteomes" id="UP000319731">
    <property type="component" value="Unassembled WGS sequence"/>
</dbReference>
<gene>
    <name evidence="12" type="ORF">SmJEL517_g04161</name>
</gene>
<feature type="compositionally biased region" description="Basic and acidic residues" evidence="9">
    <location>
        <begin position="1043"/>
        <end position="1061"/>
    </location>
</feature>
<feature type="region of interest" description="Disordered" evidence="9">
    <location>
        <begin position="1112"/>
        <end position="1138"/>
    </location>
</feature>
<organism evidence="12 13">
    <name type="scientific">Synchytrium microbalum</name>
    <dbReference type="NCBI Taxonomy" id="1806994"/>
    <lineage>
        <taxon>Eukaryota</taxon>
        <taxon>Fungi</taxon>
        <taxon>Fungi incertae sedis</taxon>
        <taxon>Chytridiomycota</taxon>
        <taxon>Chytridiomycota incertae sedis</taxon>
        <taxon>Chytridiomycetes</taxon>
        <taxon>Synchytriales</taxon>
        <taxon>Synchytriaceae</taxon>
        <taxon>Synchytrium</taxon>
    </lineage>
</organism>
<feature type="compositionally biased region" description="Low complexity" evidence="9">
    <location>
        <begin position="687"/>
        <end position="700"/>
    </location>
</feature>
<feature type="compositionally biased region" description="Polar residues" evidence="9">
    <location>
        <begin position="800"/>
        <end position="833"/>
    </location>
</feature>
<feature type="region of interest" description="Disordered" evidence="9">
    <location>
        <begin position="800"/>
        <end position="872"/>
    </location>
</feature>
<keyword evidence="6" id="KW-0067">ATP-binding</keyword>
<evidence type="ECO:0000256" key="8">
    <source>
        <dbReference type="ARBA" id="ARBA00048679"/>
    </source>
</evidence>
<comment type="caution">
    <text evidence="12">The sequence shown here is derived from an EMBL/GenBank/DDBJ whole genome shotgun (WGS) entry which is preliminary data.</text>
</comment>
<dbReference type="FunFam" id="3.30.200.20:FF:000550">
    <property type="entry name" value="Serine/threonine-protein kinase greatwall"/>
    <property type="match status" value="1"/>
</dbReference>
<dbReference type="PROSITE" id="PS00108">
    <property type="entry name" value="PROTEIN_KINASE_ST"/>
    <property type="match status" value="1"/>
</dbReference>
<feature type="compositionally biased region" description="Polar residues" evidence="9">
    <location>
        <begin position="708"/>
        <end position="725"/>
    </location>
</feature>
<feature type="region of interest" description="Disordered" evidence="9">
    <location>
        <begin position="244"/>
        <end position="329"/>
    </location>
</feature>
<evidence type="ECO:0000313" key="13">
    <source>
        <dbReference type="Proteomes" id="UP000319731"/>
    </source>
</evidence>
<dbReference type="CDD" id="cd05579">
    <property type="entry name" value="STKc_MAST_like"/>
    <property type="match status" value="1"/>
</dbReference>
<feature type="compositionally biased region" description="Polar residues" evidence="9">
    <location>
        <begin position="283"/>
        <end position="310"/>
    </location>
</feature>
<dbReference type="InterPro" id="IPR000719">
    <property type="entry name" value="Prot_kinase_dom"/>
</dbReference>
<feature type="region of interest" description="Disordered" evidence="9">
    <location>
        <begin position="604"/>
        <end position="749"/>
    </location>
</feature>
<keyword evidence="3" id="KW-0808">Transferase</keyword>
<feature type="region of interest" description="Disordered" evidence="9">
    <location>
        <begin position="1741"/>
        <end position="1775"/>
    </location>
</feature>
<protein>
    <recommendedName>
        <fullName evidence="1">non-specific serine/threonine protein kinase</fullName>
        <ecNumber evidence="1">2.7.11.1</ecNumber>
    </recommendedName>
</protein>
<evidence type="ECO:0000256" key="3">
    <source>
        <dbReference type="ARBA" id="ARBA00022679"/>
    </source>
</evidence>
<reference evidence="12 13" key="1">
    <citation type="journal article" date="2019" name="Sci. Rep.">
        <title>Comparative genomics of chytrid fungi reveal insights into the obligate biotrophic and pathogenic lifestyle of Synchytrium endobioticum.</title>
        <authorList>
            <person name="van de Vossenberg B.T.L.H."/>
            <person name="Warris S."/>
            <person name="Nguyen H.D.T."/>
            <person name="van Gent-Pelzer M.P.E."/>
            <person name="Joly D.L."/>
            <person name="van de Geest H.C."/>
            <person name="Bonants P.J.M."/>
            <person name="Smith D.S."/>
            <person name="Levesque C.A."/>
            <person name="van der Lee T.A.J."/>
        </authorList>
    </citation>
    <scope>NUCLEOTIDE SEQUENCE [LARGE SCALE GENOMIC DNA]</scope>
    <source>
        <strain evidence="12 13">JEL517</strain>
    </source>
</reference>
<dbReference type="SMART" id="SM00220">
    <property type="entry name" value="S_TKc"/>
    <property type="match status" value="1"/>
</dbReference>
<dbReference type="RefSeq" id="XP_031023968.1">
    <property type="nucleotide sequence ID" value="XM_031170089.1"/>
</dbReference>
<feature type="compositionally biased region" description="Polar residues" evidence="9">
    <location>
        <begin position="244"/>
        <end position="255"/>
    </location>
</feature>
<dbReference type="GO" id="GO:0035556">
    <property type="term" value="P:intracellular signal transduction"/>
    <property type="evidence" value="ECO:0007669"/>
    <property type="project" value="TreeGrafter"/>
</dbReference>
<evidence type="ECO:0000256" key="5">
    <source>
        <dbReference type="ARBA" id="ARBA00022777"/>
    </source>
</evidence>
<feature type="region of interest" description="Disordered" evidence="9">
    <location>
        <begin position="580"/>
        <end position="599"/>
    </location>
</feature>
<dbReference type="EC" id="2.7.11.1" evidence="1"/>
<dbReference type="PANTHER" id="PTHR24356">
    <property type="entry name" value="SERINE/THREONINE-PROTEIN KINASE"/>
    <property type="match status" value="1"/>
</dbReference>
<evidence type="ECO:0000259" key="11">
    <source>
        <dbReference type="PROSITE" id="PS51285"/>
    </source>
</evidence>
<keyword evidence="13" id="KW-1185">Reference proteome</keyword>
<feature type="region of interest" description="Disordered" evidence="9">
    <location>
        <begin position="1"/>
        <end position="43"/>
    </location>
</feature>
<feature type="region of interest" description="Disordered" evidence="9">
    <location>
        <begin position="520"/>
        <end position="570"/>
    </location>
</feature>
<feature type="compositionally biased region" description="Polar residues" evidence="9">
    <location>
        <begin position="192"/>
        <end position="204"/>
    </location>
</feature>
<evidence type="ECO:0000256" key="7">
    <source>
        <dbReference type="ARBA" id="ARBA00047899"/>
    </source>
</evidence>
<dbReference type="InterPro" id="IPR008271">
    <property type="entry name" value="Ser/Thr_kinase_AS"/>
</dbReference>
<dbReference type="GeneID" id="42005386"/>
<feature type="compositionally biased region" description="Polar residues" evidence="9">
    <location>
        <begin position="604"/>
        <end position="613"/>
    </location>
</feature>